<feature type="signal peptide" evidence="4">
    <location>
        <begin position="1"/>
        <end position="19"/>
    </location>
</feature>
<dbReference type="GO" id="GO:0016757">
    <property type="term" value="F:glycosyltransferase activity"/>
    <property type="evidence" value="ECO:0007669"/>
    <property type="project" value="UniProtKB-KW"/>
</dbReference>
<dbReference type="InterPro" id="IPR008630">
    <property type="entry name" value="Glyco_trans_34"/>
</dbReference>
<dbReference type="PANTHER" id="PTHR31306:SF8">
    <property type="entry name" value="GLYCOSYLTRANSFERASE FAMILY 34 PROTEIN"/>
    <property type="match status" value="1"/>
</dbReference>
<evidence type="ECO:0000256" key="3">
    <source>
        <dbReference type="ARBA" id="ARBA00022679"/>
    </source>
</evidence>
<sequence length="342" mass="39972">MSLCSLVFFLFYSPYPTNNNPPHPPHPPLPRPIVQEHLHLRPSIPKFANHGTSRCLPFVTDDLIEEAVKRNESCRTFAPFPRSRTRISTVSVTYGERKEHIQKALQTHIIHNIIHGNDMHVMCNPIVDDLWNKPAFILSVLLEQMLLPPEERYEWLFWADRDTIILDQCRPTSSFLPPEGSDSGADTPNLVVTSDANGLNNGVFLLRVSDWAIELFEDILAFRFYNPDADLRFTEQSAMENVIRMDRFINNVAMVPQEWFNGYPNSEFGPEKFRDRNNTMGLEDFQVRRGDFIVHFAGPWDKDEPMLEWERVIRNMTNVWEMNKVQRHLDGDVQAFWREWGY</sequence>
<dbReference type="GO" id="GO:0000139">
    <property type="term" value="C:Golgi membrane"/>
    <property type="evidence" value="ECO:0007669"/>
    <property type="project" value="TreeGrafter"/>
</dbReference>
<dbReference type="FunFam" id="3.90.550.10:FF:000237">
    <property type="entry name" value="WGS project CABT00000000 data, contig 2.1"/>
    <property type="match status" value="1"/>
</dbReference>
<dbReference type="SUPFAM" id="SSF53448">
    <property type="entry name" value="Nucleotide-diphospho-sugar transferases"/>
    <property type="match status" value="1"/>
</dbReference>
<evidence type="ECO:0000313" key="6">
    <source>
        <dbReference type="Proteomes" id="UP000800094"/>
    </source>
</evidence>
<name>A0A6A6ISZ3_9PLEO</name>
<reference evidence="5" key="1">
    <citation type="journal article" date="2020" name="Stud. Mycol.">
        <title>101 Dothideomycetes genomes: a test case for predicting lifestyles and emergence of pathogens.</title>
        <authorList>
            <person name="Haridas S."/>
            <person name="Albert R."/>
            <person name="Binder M."/>
            <person name="Bloem J."/>
            <person name="Labutti K."/>
            <person name="Salamov A."/>
            <person name="Andreopoulos B."/>
            <person name="Baker S."/>
            <person name="Barry K."/>
            <person name="Bills G."/>
            <person name="Bluhm B."/>
            <person name="Cannon C."/>
            <person name="Castanera R."/>
            <person name="Culley D."/>
            <person name="Daum C."/>
            <person name="Ezra D."/>
            <person name="Gonzalez J."/>
            <person name="Henrissat B."/>
            <person name="Kuo A."/>
            <person name="Liang C."/>
            <person name="Lipzen A."/>
            <person name="Lutzoni F."/>
            <person name="Magnuson J."/>
            <person name="Mondo S."/>
            <person name="Nolan M."/>
            <person name="Ohm R."/>
            <person name="Pangilinan J."/>
            <person name="Park H.-J."/>
            <person name="Ramirez L."/>
            <person name="Alfaro M."/>
            <person name="Sun H."/>
            <person name="Tritt A."/>
            <person name="Yoshinaga Y."/>
            <person name="Zwiers L.-H."/>
            <person name="Turgeon B."/>
            <person name="Goodwin S."/>
            <person name="Spatafora J."/>
            <person name="Crous P."/>
            <person name="Grigoriev I."/>
        </authorList>
    </citation>
    <scope>NUCLEOTIDE SEQUENCE</scope>
    <source>
        <strain evidence="5">CBS 122368</strain>
    </source>
</reference>
<dbReference type="OrthoDB" id="407658at2759"/>
<dbReference type="Proteomes" id="UP000800094">
    <property type="component" value="Unassembled WGS sequence"/>
</dbReference>
<keyword evidence="4" id="KW-0732">Signal</keyword>
<keyword evidence="3 5" id="KW-0808">Transferase</keyword>
<evidence type="ECO:0000256" key="2">
    <source>
        <dbReference type="ARBA" id="ARBA00022676"/>
    </source>
</evidence>
<protein>
    <submittedName>
        <fullName evidence="5">Glycosyltransferase family 34 protein</fullName>
    </submittedName>
</protein>
<organism evidence="5 6">
    <name type="scientific">Trematosphaeria pertusa</name>
    <dbReference type="NCBI Taxonomy" id="390896"/>
    <lineage>
        <taxon>Eukaryota</taxon>
        <taxon>Fungi</taxon>
        <taxon>Dikarya</taxon>
        <taxon>Ascomycota</taxon>
        <taxon>Pezizomycotina</taxon>
        <taxon>Dothideomycetes</taxon>
        <taxon>Pleosporomycetidae</taxon>
        <taxon>Pleosporales</taxon>
        <taxon>Massarineae</taxon>
        <taxon>Trematosphaeriaceae</taxon>
        <taxon>Trematosphaeria</taxon>
    </lineage>
</organism>
<evidence type="ECO:0000256" key="1">
    <source>
        <dbReference type="ARBA" id="ARBA00005664"/>
    </source>
</evidence>
<dbReference type="InterPro" id="IPR029044">
    <property type="entry name" value="Nucleotide-diphossugar_trans"/>
</dbReference>
<comment type="similarity">
    <text evidence="1">Belongs to the glycosyltransferase 34 family.</text>
</comment>
<dbReference type="RefSeq" id="XP_033688625.1">
    <property type="nucleotide sequence ID" value="XM_033823345.1"/>
</dbReference>
<dbReference type="GO" id="GO:0006487">
    <property type="term" value="P:protein N-linked glycosylation"/>
    <property type="evidence" value="ECO:0007669"/>
    <property type="project" value="TreeGrafter"/>
</dbReference>
<evidence type="ECO:0000256" key="4">
    <source>
        <dbReference type="SAM" id="SignalP"/>
    </source>
</evidence>
<dbReference type="PANTHER" id="PTHR31306">
    <property type="entry name" value="ALPHA-1,6-MANNOSYLTRANSFERASE MNN11-RELATED"/>
    <property type="match status" value="1"/>
</dbReference>
<keyword evidence="2" id="KW-0328">Glycosyltransferase</keyword>
<dbReference type="GeneID" id="54576675"/>
<accession>A0A6A6ISZ3</accession>
<feature type="chain" id="PRO_5025599635" evidence="4">
    <location>
        <begin position="20"/>
        <end position="342"/>
    </location>
</feature>
<gene>
    <name evidence="5" type="ORF">BU26DRAFT_420140</name>
</gene>
<dbReference type="EMBL" id="ML987191">
    <property type="protein sequence ID" value="KAF2253621.1"/>
    <property type="molecule type" value="Genomic_DNA"/>
</dbReference>
<evidence type="ECO:0000313" key="5">
    <source>
        <dbReference type="EMBL" id="KAF2253621.1"/>
    </source>
</evidence>
<dbReference type="Gene3D" id="3.90.550.10">
    <property type="entry name" value="Spore Coat Polysaccharide Biosynthesis Protein SpsA, Chain A"/>
    <property type="match status" value="1"/>
</dbReference>
<proteinExistence type="inferred from homology"/>
<keyword evidence="6" id="KW-1185">Reference proteome</keyword>
<dbReference type="AlphaFoldDB" id="A0A6A6ISZ3"/>
<dbReference type="Pfam" id="PF05637">
    <property type="entry name" value="Glyco_transf_34"/>
    <property type="match status" value="1"/>
</dbReference>